<dbReference type="GO" id="GO:0005829">
    <property type="term" value="C:cytosol"/>
    <property type="evidence" value="ECO:0007669"/>
    <property type="project" value="TreeGrafter"/>
</dbReference>
<dbReference type="Gene3D" id="2.60.120.10">
    <property type="entry name" value="Jelly Rolls"/>
    <property type="match status" value="1"/>
</dbReference>
<dbReference type="InterPro" id="IPR014710">
    <property type="entry name" value="RmlC-like_jellyroll"/>
</dbReference>
<name>A0A1I7ES43_9BURK</name>
<keyword evidence="3" id="KW-0804">Transcription</keyword>
<dbReference type="SUPFAM" id="SSF46785">
    <property type="entry name" value="Winged helix' DNA-binding domain"/>
    <property type="match status" value="1"/>
</dbReference>
<dbReference type="InterPro" id="IPR012318">
    <property type="entry name" value="HTH_CRP"/>
</dbReference>
<keyword evidence="1" id="KW-0805">Transcription regulation</keyword>
<keyword evidence="5" id="KW-0808">Transferase</keyword>
<evidence type="ECO:0000259" key="4">
    <source>
        <dbReference type="SMART" id="SM00100"/>
    </source>
</evidence>
<sequence length="299" mass="33519">MLPLTGIVQTGSDECETVWYSSNGDTNFIGSGTYHFRHADDGQYMDNHFRPAANRLLDLLPELEWARLKTHLERVQMTKGFIVHEAGQHLTHVYFPTTLTVSIRQTMTDGESVEIAIVGSDGLVGSEIFMGGGTAANAAVVQNSGEAYQLSAQVLMEEFEREAVMRWLLLRHTLALFTQISQTVVCNQYHSTEQRLCRWLLLAIDRRPLNEPTVTSELLASALCVPQANMKKALTQLQRTGAIRSIDGDIEVLDRTWLEGHTCECYRVVKQESDRLLADPTTAYWNGQSFKGKGSMHEV</sequence>
<evidence type="ECO:0000256" key="3">
    <source>
        <dbReference type="ARBA" id="ARBA00023163"/>
    </source>
</evidence>
<dbReference type="GO" id="GO:0003700">
    <property type="term" value="F:DNA-binding transcription factor activity"/>
    <property type="evidence" value="ECO:0007669"/>
    <property type="project" value="TreeGrafter"/>
</dbReference>
<dbReference type="InterPro" id="IPR036390">
    <property type="entry name" value="WH_DNA-bd_sf"/>
</dbReference>
<dbReference type="EMBL" id="FPBH01000068">
    <property type="protein sequence ID" value="SFU26745.1"/>
    <property type="molecule type" value="Genomic_DNA"/>
</dbReference>
<gene>
    <name evidence="5" type="ORF">SAMN05192563_106812</name>
</gene>
<dbReference type="GO" id="GO:0016301">
    <property type="term" value="F:kinase activity"/>
    <property type="evidence" value="ECO:0007669"/>
    <property type="project" value="UniProtKB-KW"/>
</dbReference>
<proteinExistence type="predicted"/>
<dbReference type="CDD" id="cd00038">
    <property type="entry name" value="CAP_ED"/>
    <property type="match status" value="1"/>
</dbReference>
<keyword evidence="2" id="KW-0238">DNA-binding</keyword>
<accession>A0A1I7ES43</accession>
<dbReference type="SMART" id="SM00100">
    <property type="entry name" value="cNMP"/>
    <property type="match status" value="1"/>
</dbReference>
<organism evidence="5 6">
    <name type="scientific">Paraburkholderia aspalathi</name>
    <dbReference type="NCBI Taxonomy" id="1324617"/>
    <lineage>
        <taxon>Bacteria</taxon>
        <taxon>Pseudomonadati</taxon>
        <taxon>Pseudomonadota</taxon>
        <taxon>Betaproteobacteria</taxon>
        <taxon>Burkholderiales</taxon>
        <taxon>Burkholderiaceae</taxon>
        <taxon>Paraburkholderia</taxon>
    </lineage>
</organism>
<dbReference type="AlphaFoldDB" id="A0A1I7ES43"/>
<dbReference type="Pfam" id="PF13545">
    <property type="entry name" value="HTH_Crp_2"/>
    <property type="match status" value="1"/>
</dbReference>
<dbReference type="PANTHER" id="PTHR24567:SF74">
    <property type="entry name" value="HTH-TYPE TRANSCRIPTIONAL REGULATOR ARCR"/>
    <property type="match status" value="1"/>
</dbReference>
<dbReference type="Proteomes" id="UP000198844">
    <property type="component" value="Unassembled WGS sequence"/>
</dbReference>
<evidence type="ECO:0000313" key="6">
    <source>
        <dbReference type="Proteomes" id="UP000198844"/>
    </source>
</evidence>
<dbReference type="SUPFAM" id="SSF51206">
    <property type="entry name" value="cAMP-binding domain-like"/>
    <property type="match status" value="1"/>
</dbReference>
<evidence type="ECO:0000256" key="1">
    <source>
        <dbReference type="ARBA" id="ARBA00023015"/>
    </source>
</evidence>
<dbReference type="GO" id="GO:0003677">
    <property type="term" value="F:DNA binding"/>
    <property type="evidence" value="ECO:0007669"/>
    <property type="project" value="UniProtKB-KW"/>
</dbReference>
<dbReference type="PANTHER" id="PTHR24567">
    <property type="entry name" value="CRP FAMILY TRANSCRIPTIONAL REGULATORY PROTEIN"/>
    <property type="match status" value="1"/>
</dbReference>
<dbReference type="InterPro" id="IPR000595">
    <property type="entry name" value="cNMP-bd_dom"/>
</dbReference>
<evidence type="ECO:0000313" key="5">
    <source>
        <dbReference type="EMBL" id="SFU26745.1"/>
    </source>
</evidence>
<dbReference type="InterPro" id="IPR018490">
    <property type="entry name" value="cNMP-bd_dom_sf"/>
</dbReference>
<dbReference type="Pfam" id="PF00027">
    <property type="entry name" value="cNMP_binding"/>
    <property type="match status" value="1"/>
</dbReference>
<feature type="domain" description="Cyclic nucleotide-binding" evidence="4">
    <location>
        <begin position="56"/>
        <end position="174"/>
    </location>
</feature>
<protein>
    <submittedName>
        <fullName evidence="5">cAMP-binding domain of CRP or a regulatory subunit of cAMP-dependent protein kinases</fullName>
    </submittedName>
</protein>
<evidence type="ECO:0000256" key="2">
    <source>
        <dbReference type="ARBA" id="ARBA00023125"/>
    </source>
</evidence>
<keyword evidence="5" id="KW-0418">Kinase</keyword>
<reference evidence="5 6" key="1">
    <citation type="submission" date="2016-10" db="EMBL/GenBank/DDBJ databases">
        <authorList>
            <person name="de Groot N.N."/>
        </authorList>
    </citation>
    <scope>NUCLEOTIDE SEQUENCE [LARGE SCALE GENOMIC DNA]</scope>
    <source>
        <strain evidence="5 6">LMG 27731</strain>
    </source>
</reference>
<dbReference type="InterPro" id="IPR050397">
    <property type="entry name" value="Env_Response_Regulators"/>
</dbReference>